<keyword evidence="2 3" id="KW-0143">Chaperone</keyword>
<protein>
    <recommendedName>
        <fullName evidence="3">Urease accessory protein UreF</fullName>
    </recommendedName>
</protein>
<reference evidence="5" key="2">
    <citation type="submission" date="2015-01" db="EMBL/GenBank/DDBJ databases">
        <title>Complete genome sequence of Methylobacterium aquaticum strain 22A.</title>
        <authorList>
            <person name="Tani A."/>
            <person name="Ogura Y."/>
            <person name="Hayashi T."/>
        </authorList>
    </citation>
    <scope>NUCLEOTIDE SEQUENCE [LARGE SCALE GENOMIC DNA]</scope>
    <source>
        <strain evidence="5">MA-22A</strain>
    </source>
</reference>
<name>A0A0C6FRP0_9HYPH</name>
<dbReference type="STRING" id="270351.Maq22A_c10630"/>
<reference evidence="4 5" key="1">
    <citation type="journal article" date="2015" name="Genome Announc.">
        <title>Complete Genome Sequence of Methylobacterium aquaticum Strain 22A, Isolated from Racomitrium japonicum Moss.</title>
        <authorList>
            <person name="Tani A."/>
            <person name="Ogura Y."/>
            <person name="Hayashi T."/>
            <person name="Kimbara K."/>
        </authorList>
    </citation>
    <scope>NUCLEOTIDE SEQUENCE [LARGE SCALE GENOMIC DNA]</scope>
    <source>
        <strain evidence="4 5">MA-22A</strain>
    </source>
</reference>
<dbReference type="PANTHER" id="PTHR33620">
    <property type="entry name" value="UREASE ACCESSORY PROTEIN F"/>
    <property type="match status" value="1"/>
</dbReference>
<dbReference type="GO" id="GO:0005737">
    <property type="term" value="C:cytoplasm"/>
    <property type="evidence" value="ECO:0007669"/>
    <property type="project" value="UniProtKB-SubCell"/>
</dbReference>
<evidence type="ECO:0000313" key="5">
    <source>
        <dbReference type="Proteomes" id="UP000061432"/>
    </source>
</evidence>
<evidence type="ECO:0000256" key="2">
    <source>
        <dbReference type="ARBA" id="ARBA00023186"/>
    </source>
</evidence>
<dbReference type="GO" id="GO:0016151">
    <property type="term" value="F:nickel cation binding"/>
    <property type="evidence" value="ECO:0007669"/>
    <property type="project" value="UniProtKB-UniRule"/>
</dbReference>
<dbReference type="InterPro" id="IPR038277">
    <property type="entry name" value="UreF_sf"/>
</dbReference>
<evidence type="ECO:0000256" key="1">
    <source>
        <dbReference type="ARBA" id="ARBA00022988"/>
    </source>
</evidence>
<evidence type="ECO:0000313" key="4">
    <source>
        <dbReference type="EMBL" id="BAQ45400.1"/>
    </source>
</evidence>
<evidence type="ECO:0000256" key="3">
    <source>
        <dbReference type="HAMAP-Rule" id="MF_01385"/>
    </source>
</evidence>
<organism evidence="4 5">
    <name type="scientific">Methylobacterium aquaticum</name>
    <dbReference type="NCBI Taxonomy" id="270351"/>
    <lineage>
        <taxon>Bacteria</taxon>
        <taxon>Pseudomonadati</taxon>
        <taxon>Pseudomonadota</taxon>
        <taxon>Alphaproteobacteria</taxon>
        <taxon>Hyphomicrobiales</taxon>
        <taxon>Methylobacteriaceae</taxon>
        <taxon>Methylobacterium</taxon>
    </lineage>
</organism>
<accession>A0A0C6FRP0</accession>
<comment type="subunit">
    <text evidence="3">UreD, UreF and UreG form a complex that acts as a GTP-hydrolysis-dependent molecular chaperone, activating the urease apoprotein by helping to assemble the nickel containing metallocenter of UreC. The UreE protein probably delivers the nickel.</text>
</comment>
<dbReference type="InterPro" id="IPR002639">
    <property type="entry name" value="UreF"/>
</dbReference>
<comment type="function">
    <text evidence="3">Required for maturation of urease via the functional incorporation of the urease nickel metallocenter.</text>
</comment>
<dbReference type="Gene3D" id="1.10.4190.10">
    <property type="entry name" value="Urease accessory protein UreF"/>
    <property type="match status" value="1"/>
</dbReference>
<dbReference type="KEGG" id="maqu:Maq22A_c10630"/>
<gene>
    <name evidence="3 4" type="primary">ureF</name>
    <name evidence="4" type="ORF">Maq22A_c10630</name>
</gene>
<keyword evidence="1 3" id="KW-0996">Nickel insertion</keyword>
<dbReference type="AlphaFoldDB" id="A0A0C6FRP0"/>
<keyword evidence="3" id="KW-0963">Cytoplasm</keyword>
<dbReference type="HAMAP" id="MF_01385">
    <property type="entry name" value="UreF"/>
    <property type="match status" value="1"/>
</dbReference>
<proteinExistence type="inferred from homology"/>
<dbReference type="PATRIC" id="fig|270351.10.peg.2047"/>
<dbReference type="PANTHER" id="PTHR33620:SF1">
    <property type="entry name" value="UREASE ACCESSORY PROTEIN F"/>
    <property type="match status" value="1"/>
</dbReference>
<dbReference type="Pfam" id="PF01730">
    <property type="entry name" value="UreF"/>
    <property type="match status" value="1"/>
</dbReference>
<sequence length="255" mass="26542">MRVGMPKGTTTTTTTGTTTTAIRTSIPMAERVPDALVLLAWLSPGYPVGAYAYSHGLEWAVEAGDVRDEASLRDWLADVLDHGAGRSDAILAAHAHRAAAVGDADALVAVNDLALALSPSRELHLETSQQGRSFLDATRAAWDVPGLANLAGRLDGPVAYPVAVGAAAGAHGLDRGTVLMAYLAAFLQNLVSASLRLAPVGQTAGTRVVAALMPRAAALARAVGDLPLDEAGTATVRLDLGSFRHETQYTRIFRS</sequence>
<dbReference type="Proteomes" id="UP000061432">
    <property type="component" value="Chromosome"/>
</dbReference>
<dbReference type="EMBL" id="AP014704">
    <property type="protein sequence ID" value="BAQ45400.1"/>
    <property type="molecule type" value="Genomic_DNA"/>
</dbReference>
<comment type="subcellular location">
    <subcellularLocation>
        <location evidence="3">Cytoplasm</location>
    </subcellularLocation>
</comment>
<comment type="similarity">
    <text evidence="3">Belongs to the UreF family.</text>
</comment>
<dbReference type="PIRSF" id="PIRSF009467">
    <property type="entry name" value="Ureas_acces_UreF"/>
    <property type="match status" value="1"/>
</dbReference>